<reference evidence="2 3" key="1">
    <citation type="submission" date="2016-10" db="EMBL/GenBank/DDBJ databases">
        <authorList>
            <person name="de Groot N.N."/>
        </authorList>
    </citation>
    <scope>NUCLEOTIDE SEQUENCE [LARGE SCALE GENOMIC DNA]</scope>
    <source>
        <strain evidence="2 3">DSM 8537</strain>
    </source>
</reference>
<dbReference type="RefSeq" id="WP_139218133.1">
    <property type="nucleotide sequence ID" value="NZ_CBCRYP010000011.1"/>
</dbReference>
<dbReference type="Proteomes" id="UP000183635">
    <property type="component" value="Unassembled WGS sequence"/>
</dbReference>
<evidence type="ECO:0000313" key="2">
    <source>
        <dbReference type="EMBL" id="SFH92521.1"/>
    </source>
</evidence>
<sequence length="212" mass="21992">MAMQPIADVAASLGDSFDAAKVQSIARESKLHIEVVEGVETVDLEAIRAILKLQAIEPRLDSLEQAAKGLVVNAPPSTNGWIIPAISALFAAMAAGGALWAANTASEQAAENTRALKATSGFAALEQFIDGLEAKAGGPDANKVLEIRLWLAKKMNDEGVVADGMWVGLLNELCPKGKDSDPEFLKTECASLGSNQTTTGQSQSGTVSNSGG</sequence>
<feature type="compositionally biased region" description="Low complexity" evidence="1">
    <location>
        <begin position="193"/>
        <end position="212"/>
    </location>
</feature>
<dbReference type="EMBL" id="FOPU01000044">
    <property type="protein sequence ID" value="SFH92521.1"/>
    <property type="molecule type" value="Genomic_DNA"/>
</dbReference>
<accession>A0A1I3E1F4</accession>
<name>A0A1I3E1F4_9RHOB</name>
<dbReference type="STRING" id="34004.SAMN04488021_1445"/>
<keyword evidence="3" id="KW-1185">Reference proteome</keyword>
<dbReference type="AlphaFoldDB" id="A0A1I3E1F4"/>
<gene>
    <name evidence="2" type="ORF">SAMN04488021_1445</name>
</gene>
<organism evidence="2 3">
    <name type="scientific">Paracoccus aminovorans</name>
    <dbReference type="NCBI Taxonomy" id="34004"/>
    <lineage>
        <taxon>Bacteria</taxon>
        <taxon>Pseudomonadati</taxon>
        <taxon>Pseudomonadota</taxon>
        <taxon>Alphaproteobacteria</taxon>
        <taxon>Rhodobacterales</taxon>
        <taxon>Paracoccaceae</taxon>
        <taxon>Paracoccus</taxon>
    </lineage>
</organism>
<feature type="region of interest" description="Disordered" evidence="1">
    <location>
        <begin position="192"/>
        <end position="212"/>
    </location>
</feature>
<evidence type="ECO:0000256" key="1">
    <source>
        <dbReference type="SAM" id="MobiDB-lite"/>
    </source>
</evidence>
<proteinExistence type="predicted"/>
<protein>
    <submittedName>
        <fullName evidence="2">Uncharacterized protein</fullName>
    </submittedName>
</protein>
<evidence type="ECO:0000313" key="3">
    <source>
        <dbReference type="Proteomes" id="UP000183635"/>
    </source>
</evidence>